<name>A0A1E4SRY7_9ASCO</name>
<keyword evidence="6" id="KW-1185">Reference proteome</keyword>
<evidence type="ECO:0000259" key="4">
    <source>
        <dbReference type="PROSITE" id="PS50004"/>
    </source>
</evidence>
<evidence type="ECO:0000256" key="1">
    <source>
        <dbReference type="ARBA" id="ARBA00022723"/>
    </source>
</evidence>
<feature type="region of interest" description="Disordered" evidence="3">
    <location>
        <begin position="263"/>
        <end position="296"/>
    </location>
</feature>
<dbReference type="STRING" id="984487.A0A1E4SRY7"/>
<feature type="compositionally biased region" description="Pro residues" evidence="3">
    <location>
        <begin position="323"/>
        <end position="342"/>
    </location>
</feature>
<dbReference type="GO" id="GO:0046872">
    <property type="term" value="F:metal ion binding"/>
    <property type="evidence" value="ECO:0007669"/>
    <property type="project" value="UniProtKB-KW"/>
</dbReference>
<proteinExistence type="predicted"/>
<reference evidence="6" key="1">
    <citation type="submission" date="2016-05" db="EMBL/GenBank/DDBJ databases">
        <title>Comparative genomics of biotechnologically important yeasts.</title>
        <authorList>
            <consortium name="DOE Joint Genome Institute"/>
            <person name="Riley R."/>
            <person name="Haridas S."/>
            <person name="Wolfe K.H."/>
            <person name="Lopes M.R."/>
            <person name="Hittinger C.T."/>
            <person name="Goker M."/>
            <person name="Salamov A."/>
            <person name="Wisecaver J."/>
            <person name="Long T.M."/>
            <person name="Aerts A.L."/>
            <person name="Barry K."/>
            <person name="Choi C."/>
            <person name="Clum A."/>
            <person name="Coughlan A.Y."/>
            <person name="Deshpande S."/>
            <person name="Douglass A.P."/>
            <person name="Hanson S.J."/>
            <person name="Klenk H.-P."/>
            <person name="Labutti K."/>
            <person name="Lapidus A."/>
            <person name="Lindquist E."/>
            <person name="Lipzen A."/>
            <person name="Meier-Kolthoff J.P."/>
            <person name="Ohm R.A."/>
            <person name="Otillar R.P."/>
            <person name="Pangilinan J."/>
            <person name="Peng Y."/>
            <person name="Rokas A."/>
            <person name="Rosa C.A."/>
            <person name="Scheuner C."/>
            <person name="Sibirny A.A."/>
            <person name="Slot J.C."/>
            <person name="Stielow J.B."/>
            <person name="Sun H."/>
            <person name="Kurtzman C.P."/>
            <person name="Blackwell M."/>
            <person name="Grigoriev I.V."/>
            <person name="Jeffries T.W."/>
        </authorList>
    </citation>
    <scope>NUCLEOTIDE SEQUENCE [LARGE SCALE GENOMIC DNA]</scope>
    <source>
        <strain evidence="6">NRRL Y-17324</strain>
    </source>
</reference>
<dbReference type="InterPro" id="IPR035892">
    <property type="entry name" value="C2_domain_sf"/>
</dbReference>
<evidence type="ECO:0000313" key="5">
    <source>
        <dbReference type="EMBL" id="ODV82162.1"/>
    </source>
</evidence>
<dbReference type="Proteomes" id="UP000094285">
    <property type="component" value="Unassembled WGS sequence"/>
</dbReference>
<evidence type="ECO:0000313" key="6">
    <source>
        <dbReference type="Proteomes" id="UP000094285"/>
    </source>
</evidence>
<feature type="region of interest" description="Disordered" evidence="3">
    <location>
        <begin position="319"/>
        <end position="375"/>
    </location>
</feature>
<gene>
    <name evidence="5" type="ORF">CANTADRAFT_44268</name>
</gene>
<dbReference type="OrthoDB" id="270970at2759"/>
<dbReference type="GeneID" id="30983218"/>
<dbReference type="CDD" id="cd08681">
    <property type="entry name" value="C2_fungal_Inn1p-like"/>
    <property type="match status" value="1"/>
</dbReference>
<dbReference type="InterPro" id="IPR037791">
    <property type="entry name" value="C2_fungal_Inn1"/>
</dbReference>
<dbReference type="PANTHER" id="PTHR46502:SF2">
    <property type="entry name" value="16 KDA PHLOEM PROTEIN 2"/>
    <property type="match status" value="1"/>
</dbReference>
<keyword evidence="2" id="KW-0106">Calcium</keyword>
<dbReference type="SUPFAM" id="SSF49562">
    <property type="entry name" value="C2 domain (Calcium/lipid-binding domain, CaLB)"/>
    <property type="match status" value="1"/>
</dbReference>
<evidence type="ECO:0000256" key="2">
    <source>
        <dbReference type="ARBA" id="ARBA00022837"/>
    </source>
</evidence>
<dbReference type="PANTHER" id="PTHR46502">
    <property type="entry name" value="C2 DOMAIN-CONTAINING"/>
    <property type="match status" value="1"/>
</dbReference>
<dbReference type="Pfam" id="PF00168">
    <property type="entry name" value="C2"/>
    <property type="match status" value="1"/>
</dbReference>
<dbReference type="PROSITE" id="PS50004">
    <property type="entry name" value="C2"/>
    <property type="match status" value="1"/>
</dbReference>
<evidence type="ECO:0000256" key="3">
    <source>
        <dbReference type="SAM" id="MobiDB-lite"/>
    </source>
</evidence>
<dbReference type="RefSeq" id="XP_020067284.1">
    <property type="nucleotide sequence ID" value="XM_020209082.1"/>
</dbReference>
<sequence length="556" mass="62759">MSIVIEPQEYGPPESADGTLIIVICRAKHLPNRRKLDKQSPYVTVRLGTTAQKTLSHFRAGQTPEWTHEMRFTLTRDRKPLLKLDVLDETKHDPTPIGNVEIDCSVIFSTPDHHRDGKYIYDKWYDLTFNGRRAGMIYLEMTFYPSAPVLPPKVPHQQSQEYTAYYDSGASRSPSPTKNTTRTITEEVFVNSQNSEKRSSLFKFLGGSATTTDTTPFSSSHGSAEEEPQVFVTLHQEEQKGAKKYATKFNKLKNKFLSKEPITNLWQSPHSGTSPGKKTNLSPKHRLTSPISQYDIDNLDQLQRDISKSQYELDYHLQEPEYDPTPLPPVPPPHSAPAPPPHFIKSSPSSNINMYKDVPLPPPPKSGSTSRKPPEDLYQKFTKLHMDPPAPPPKTTAIPFSADSIGLDDDDSNPVPTEVYMMGKPAKSLTTGSTDEGYKLNPNEIDPRFYAPTPSEHLNSTLRLQSGKNLTREELETDLRTSRTGYLGNGKFSPSVFERAVQNNDCDSDVVDDDYYNGQSQYKPRVPPKVPQGLTEVEYYVLEKEKYLQDLQGRRL</sequence>
<accession>A0A1E4SRY7</accession>
<dbReference type="EMBL" id="KV453909">
    <property type="protein sequence ID" value="ODV82162.1"/>
    <property type="molecule type" value="Genomic_DNA"/>
</dbReference>
<dbReference type="SMART" id="SM00239">
    <property type="entry name" value="C2"/>
    <property type="match status" value="1"/>
</dbReference>
<feature type="domain" description="C2" evidence="4">
    <location>
        <begin position="1"/>
        <end position="117"/>
    </location>
</feature>
<dbReference type="Gene3D" id="2.60.40.150">
    <property type="entry name" value="C2 domain"/>
    <property type="match status" value="1"/>
</dbReference>
<feature type="compositionally biased region" description="Polar residues" evidence="3">
    <location>
        <begin position="264"/>
        <end position="282"/>
    </location>
</feature>
<keyword evidence="1" id="KW-0479">Metal-binding</keyword>
<protein>
    <recommendedName>
        <fullName evidence="4">C2 domain-containing protein</fullName>
    </recommendedName>
</protein>
<dbReference type="InterPro" id="IPR000008">
    <property type="entry name" value="C2_dom"/>
</dbReference>
<organism evidence="5 6">
    <name type="scientific">Suhomyces tanzawaensis NRRL Y-17324</name>
    <dbReference type="NCBI Taxonomy" id="984487"/>
    <lineage>
        <taxon>Eukaryota</taxon>
        <taxon>Fungi</taxon>
        <taxon>Dikarya</taxon>
        <taxon>Ascomycota</taxon>
        <taxon>Saccharomycotina</taxon>
        <taxon>Pichiomycetes</taxon>
        <taxon>Debaryomycetaceae</taxon>
        <taxon>Suhomyces</taxon>
    </lineage>
</organism>
<dbReference type="AlphaFoldDB" id="A0A1E4SRY7"/>